<feature type="signal peptide" evidence="1">
    <location>
        <begin position="1"/>
        <end position="22"/>
    </location>
</feature>
<dbReference type="AlphaFoldDB" id="A0A348G6A3"/>
<evidence type="ECO:0000313" key="2">
    <source>
        <dbReference type="EMBL" id="BBF97976.1"/>
    </source>
</evidence>
<keyword evidence="1" id="KW-0732">Signal</keyword>
<evidence type="ECO:0000256" key="1">
    <source>
        <dbReference type="SAM" id="SignalP"/>
    </source>
</evidence>
<name>A0A348G6A3_ODOMO</name>
<proteinExistence type="evidence at transcript level"/>
<accession>A0A348G6A3</accession>
<feature type="chain" id="PRO_5016790401" evidence="1">
    <location>
        <begin position="23"/>
        <end position="138"/>
    </location>
</feature>
<organism evidence="2">
    <name type="scientific">Odontomachus monticola</name>
    <name type="common">Trap-jaw ant</name>
    <dbReference type="NCBI Taxonomy" id="613454"/>
    <lineage>
        <taxon>Eukaryota</taxon>
        <taxon>Metazoa</taxon>
        <taxon>Ecdysozoa</taxon>
        <taxon>Arthropoda</taxon>
        <taxon>Hexapoda</taxon>
        <taxon>Insecta</taxon>
        <taxon>Pterygota</taxon>
        <taxon>Neoptera</taxon>
        <taxon>Endopterygota</taxon>
        <taxon>Hymenoptera</taxon>
        <taxon>Apocrita</taxon>
        <taxon>Aculeata</taxon>
        <taxon>Formicoidea</taxon>
        <taxon>Formicidae</taxon>
        <taxon>Ponerinae</taxon>
        <taxon>Ponerini</taxon>
        <taxon>Odontomachus</taxon>
    </lineage>
</organism>
<reference evidence="2" key="1">
    <citation type="journal article" date="2017" name="Toxins">
        <title>Combined Venom Gland Transcriptomic and Venom Peptidomic Analysis of the Predatory Ant Odontomachus monticola.</title>
        <authorList>
            <person name="Kazuma K."/>
            <person name="Masuko K."/>
            <person name="Konno K."/>
            <person name="Inagaki H."/>
        </authorList>
    </citation>
    <scope>NUCLEOTIDE SEQUENCE</scope>
    <source>
        <tissue evidence="2">Venom gland and sac</tissue>
    </source>
</reference>
<dbReference type="EMBL" id="FX986019">
    <property type="protein sequence ID" value="BBF97976.1"/>
    <property type="molecule type" value="mRNA"/>
</dbReference>
<reference evidence="2" key="2">
    <citation type="submission" date="2018-08" db="EMBL/GenBank/DDBJ databases">
        <authorList>
            <person name="Ferrada E.E."/>
            <person name="Latorre B.A."/>
        </authorList>
    </citation>
    <scope>NUCLEOTIDE SEQUENCE</scope>
    <source>
        <tissue evidence="2">Venom gland and sac</tissue>
    </source>
</reference>
<protein>
    <submittedName>
        <fullName evidence="2">Allatotropin</fullName>
    </submittedName>
</protein>
<gene>
    <name evidence="2" type="primary">ALLT_OM</name>
</gene>
<sequence length="138" mass="15698">MRAVLAIALVFVAGLFIATTASKSCDFEKMKYPRFIKHRTKVREIRGFKPEYISTAIGFGKREGPVEAPDFSRHEEILLALLRSFPRSGIPAKMLLPVIRTNPTLVTKLMQLSMQNVDQSDEESMIQRSKSERTHALY</sequence>